<name>A0A094R3N6_9ZZZZ</name>
<keyword evidence="1" id="KW-0472">Membrane</keyword>
<evidence type="ECO:0000256" key="1">
    <source>
        <dbReference type="SAM" id="Phobius"/>
    </source>
</evidence>
<reference evidence="2" key="1">
    <citation type="submission" date="2014-06" db="EMBL/GenBank/DDBJ databases">
        <title>Key roles for freshwater Actinobacteria revealed by deep metagenomic sequencing.</title>
        <authorList>
            <person name="Ghai R."/>
            <person name="Mizuno C.M."/>
            <person name="Picazo A."/>
            <person name="Camacho A."/>
            <person name="Rodriguez-Valera F."/>
        </authorList>
    </citation>
    <scope>NUCLEOTIDE SEQUENCE</scope>
</reference>
<dbReference type="AlphaFoldDB" id="A0A094R3N6"/>
<proteinExistence type="predicted"/>
<keyword evidence="1" id="KW-0812">Transmembrane</keyword>
<keyword evidence="1" id="KW-1133">Transmembrane helix</keyword>
<organism evidence="2">
    <name type="scientific">freshwater metagenome</name>
    <dbReference type="NCBI Taxonomy" id="449393"/>
    <lineage>
        <taxon>unclassified sequences</taxon>
        <taxon>metagenomes</taxon>
        <taxon>ecological metagenomes</taxon>
    </lineage>
</organism>
<gene>
    <name evidence="2" type="ORF">GM51_1645</name>
</gene>
<feature type="transmembrane region" description="Helical" evidence="1">
    <location>
        <begin position="121"/>
        <end position="143"/>
    </location>
</feature>
<evidence type="ECO:0000313" key="2">
    <source>
        <dbReference type="EMBL" id="KGA21501.1"/>
    </source>
</evidence>
<dbReference type="EMBL" id="JNSL01000005">
    <property type="protein sequence ID" value="KGA21501.1"/>
    <property type="molecule type" value="Genomic_DNA"/>
</dbReference>
<sequence>MNTVLCPQCGVENSDPEGTRSSDAFCVACDYPLFFARGVVARGSTDTDLARERLPGVAGVARRAWIPCPDCGELNPRDATNCLRCGAILAVPEPEPVQAPQGNVIIREVLVHGDVRRRWPWFILGLFVGSALTVATAFIAGGIG</sequence>
<comment type="caution">
    <text evidence="2">The sequence shown here is derived from an EMBL/GenBank/DDBJ whole genome shotgun (WGS) entry which is preliminary data.</text>
</comment>
<accession>A0A094R3N6</accession>
<protein>
    <recommendedName>
        <fullName evidence="3">RanBP2-type domain-containing protein</fullName>
    </recommendedName>
</protein>
<evidence type="ECO:0008006" key="3">
    <source>
        <dbReference type="Google" id="ProtNLM"/>
    </source>
</evidence>